<dbReference type="InterPro" id="IPR041607">
    <property type="entry name" value="HU-HIG"/>
</dbReference>
<comment type="caution">
    <text evidence="3">The sequence shown here is derived from an EMBL/GenBank/DDBJ whole genome shotgun (WGS) entry which is preliminary data.</text>
</comment>
<protein>
    <submittedName>
        <fullName evidence="3">Putative histone-like DNA-binding protein</fullName>
    </submittedName>
</protein>
<feature type="domain" description="HU" evidence="2">
    <location>
        <begin position="10"/>
        <end position="131"/>
    </location>
</feature>
<dbReference type="Pfam" id="PF18291">
    <property type="entry name" value="HU-HIG"/>
    <property type="match status" value="1"/>
</dbReference>
<proteinExistence type="predicted"/>
<dbReference type="EMBL" id="PGFD01000002">
    <property type="protein sequence ID" value="PJJ64239.1"/>
    <property type="molecule type" value="Genomic_DNA"/>
</dbReference>
<gene>
    <name evidence="3" type="ORF">CLV73_2597</name>
</gene>
<reference evidence="3 4" key="1">
    <citation type="submission" date="2017-11" db="EMBL/GenBank/DDBJ databases">
        <title>Genomic Encyclopedia of Archaeal and Bacterial Type Strains, Phase II (KMG-II): From Individual Species to Whole Genera.</title>
        <authorList>
            <person name="Goeker M."/>
        </authorList>
    </citation>
    <scope>NUCLEOTIDE SEQUENCE [LARGE SCALE GENOMIC DNA]</scope>
    <source>
        <strain evidence="3 4">DSM 27617</strain>
    </source>
</reference>
<dbReference type="AlphaFoldDB" id="A0A2M9C1C3"/>
<name>A0A2M9C1C3_9FLAO</name>
<dbReference type="GO" id="GO:0003677">
    <property type="term" value="F:DNA binding"/>
    <property type="evidence" value="ECO:0007669"/>
    <property type="project" value="UniProtKB-KW"/>
</dbReference>
<sequence>MFNTNTEKKMPITFNVVPKKNPQQPDNPLKYYANIVGEGKTTLADLAKYAATVSTVSKADILAVLESTFSKIADDVADGKIVYVGEYFTLQAGGSSEGKDTPDEVSASSIKSVKTIFRPGKMIKDALKLATYKKKE</sequence>
<organism evidence="3 4">
    <name type="scientific">Chryseobacterium geocarposphaerae</name>
    <dbReference type="NCBI Taxonomy" id="1416776"/>
    <lineage>
        <taxon>Bacteria</taxon>
        <taxon>Pseudomonadati</taxon>
        <taxon>Bacteroidota</taxon>
        <taxon>Flavobacteriia</taxon>
        <taxon>Flavobacteriales</taxon>
        <taxon>Weeksellaceae</taxon>
        <taxon>Chryseobacterium group</taxon>
        <taxon>Chryseobacterium</taxon>
    </lineage>
</organism>
<dbReference type="RefSeq" id="WP_228424367.1">
    <property type="nucleotide sequence ID" value="NZ_PGFD01000002.1"/>
</dbReference>
<dbReference type="InterPro" id="IPR010992">
    <property type="entry name" value="IHF-like_DNA-bd_dom_sf"/>
</dbReference>
<evidence type="ECO:0000256" key="1">
    <source>
        <dbReference type="ARBA" id="ARBA00023125"/>
    </source>
</evidence>
<evidence type="ECO:0000259" key="2">
    <source>
        <dbReference type="Pfam" id="PF18291"/>
    </source>
</evidence>
<evidence type="ECO:0000313" key="3">
    <source>
        <dbReference type="EMBL" id="PJJ64239.1"/>
    </source>
</evidence>
<evidence type="ECO:0000313" key="4">
    <source>
        <dbReference type="Proteomes" id="UP000228740"/>
    </source>
</evidence>
<keyword evidence="1 3" id="KW-0238">DNA-binding</keyword>
<keyword evidence="4" id="KW-1185">Reference proteome</keyword>
<dbReference type="Proteomes" id="UP000228740">
    <property type="component" value="Unassembled WGS sequence"/>
</dbReference>
<dbReference type="SUPFAM" id="SSF47729">
    <property type="entry name" value="IHF-like DNA-binding proteins"/>
    <property type="match status" value="1"/>
</dbReference>
<accession>A0A2M9C1C3</accession>